<keyword evidence="2" id="KW-0472">Membrane</keyword>
<keyword evidence="4" id="KW-1185">Reference proteome</keyword>
<keyword evidence="2" id="KW-0812">Transmembrane</keyword>
<organism evidence="3 4">
    <name type="scientific">Microdochium trichocladiopsis</name>
    <dbReference type="NCBI Taxonomy" id="1682393"/>
    <lineage>
        <taxon>Eukaryota</taxon>
        <taxon>Fungi</taxon>
        <taxon>Dikarya</taxon>
        <taxon>Ascomycota</taxon>
        <taxon>Pezizomycotina</taxon>
        <taxon>Sordariomycetes</taxon>
        <taxon>Xylariomycetidae</taxon>
        <taxon>Xylariales</taxon>
        <taxon>Microdochiaceae</taxon>
        <taxon>Microdochium</taxon>
    </lineage>
</organism>
<feature type="compositionally biased region" description="Pro residues" evidence="1">
    <location>
        <begin position="12"/>
        <end position="29"/>
    </location>
</feature>
<reference evidence="3" key="1">
    <citation type="journal article" date="2021" name="Nat. Commun.">
        <title>Genetic determinants of endophytism in the Arabidopsis root mycobiome.</title>
        <authorList>
            <person name="Mesny F."/>
            <person name="Miyauchi S."/>
            <person name="Thiergart T."/>
            <person name="Pickel B."/>
            <person name="Atanasova L."/>
            <person name="Karlsson M."/>
            <person name="Huettel B."/>
            <person name="Barry K.W."/>
            <person name="Haridas S."/>
            <person name="Chen C."/>
            <person name="Bauer D."/>
            <person name="Andreopoulos W."/>
            <person name="Pangilinan J."/>
            <person name="LaButti K."/>
            <person name="Riley R."/>
            <person name="Lipzen A."/>
            <person name="Clum A."/>
            <person name="Drula E."/>
            <person name="Henrissat B."/>
            <person name="Kohler A."/>
            <person name="Grigoriev I.V."/>
            <person name="Martin F.M."/>
            <person name="Hacquard S."/>
        </authorList>
    </citation>
    <scope>NUCLEOTIDE SEQUENCE</scope>
    <source>
        <strain evidence="3">MPI-CAGE-CH-0230</strain>
    </source>
</reference>
<keyword evidence="2" id="KW-1133">Transmembrane helix</keyword>
<comment type="caution">
    <text evidence="3">The sequence shown here is derived from an EMBL/GenBank/DDBJ whole genome shotgun (WGS) entry which is preliminary data.</text>
</comment>
<dbReference type="Proteomes" id="UP000756346">
    <property type="component" value="Unassembled WGS sequence"/>
</dbReference>
<evidence type="ECO:0000256" key="1">
    <source>
        <dbReference type="SAM" id="MobiDB-lite"/>
    </source>
</evidence>
<feature type="transmembrane region" description="Helical" evidence="2">
    <location>
        <begin position="38"/>
        <end position="58"/>
    </location>
</feature>
<dbReference type="GeneID" id="70186421"/>
<evidence type="ECO:0000313" key="3">
    <source>
        <dbReference type="EMBL" id="KAH7029415.1"/>
    </source>
</evidence>
<gene>
    <name evidence="3" type="ORF">B0I36DRAFT_350301</name>
</gene>
<dbReference type="OrthoDB" id="5428081at2759"/>
<feature type="region of interest" description="Disordered" evidence="1">
    <location>
        <begin position="1"/>
        <end position="32"/>
    </location>
</feature>
<evidence type="ECO:0000313" key="4">
    <source>
        <dbReference type="Proteomes" id="UP000756346"/>
    </source>
</evidence>
<name>A0A9P8Y5I5_9PEZI</name>
<dbReference type="EMBL" id="JAGTJQ010000006">
    <property type="protein sequence ID" value="KAH7029415.1"/>
    <property type="molecule type" value="Genomic_DNA"/>
</dbReference>
<proteinExistence type="predicted"/>
<dbReference type="RefSeq" id="XP_046011703.1">
    <property type="nucleotide sequence ID" value="XM_046156875.1"/>
</dbReference>
<sequence>MSAPRRPLRAHAPPPSPLPGAATPPPPPSAATQGLKRIVWTGAFAAVTIVGAIYGAGLKTQQEFKAEKAKVIEATPEERIAQLETRRSALVTQRIPIQRKLDEVNERIRATEEKEQQRR</sequence>
<accession>A0A9P8Y5I5</accession>
<dbReference type="AlphaFoldDB" id="A0A9P8Y5I5"/>
<protein>
    <submittedName>
        <fullName evidence="3">Uncharacterized protein</fullName>
    </submittedName>
</protein>
<evidence type="ECO:0000256" key="2">
    <source>
        <dbReference type="SAM" id="Phobius"/>
    </source>
</evidence>